<dbReference type="InterPro" id="IPR002761">
    <property type="entry name" value="Diphthami_syn_dom"/>
</dbReference>
<protein>
    <submittedName>
        <fullName evidence="2">ATP-binding protein</fullName>
    </submittedName>
</protein>
<dbReference type="Gene3D" id="3.90.1490.10">
    <property type="entry name" value="putative n-type atp pyrophosphatase, domain 2"/>
    <property type="match status" value="1"/>
</dbReference>
<dbReference type="SUPFAM" id="SSF52402">
    <property type="entry name" value="Adenine nucleotide alpha hydrolases-like"/>
    <property type="match status" value="1"/>
</dbReference>
<organism evidence="2 3">
    <name type="scientific">Hymenobacter edaphi</name>
    <dbReference type="NCBI Taxonomy" id="2211146"/>
    <lineage>
        <taxon>Bacteria</taxon>
        <taxon>Pseudomonadati</taxon>
        <taxon>Bacteroidota</taxon>
        <taxon>Cytophagia</taxon>
        <taxon>Cytophagales</taxon>
        <taxon>Hymenobacteraceae</taxon>
        <taxon>Hymenobacter</taxon>
    </lineage>
</organism>
<accession>A0A328BJC0</accession>
<evidence type="ECO:0000313" key="3">
    <source>
        <dbReference type="Proteomes" id="UP000248553"/>
    </source>
</evidence>
<name>A0A328BJC0_9BACT</name>
<dbReference type="InterPro" id="IPR014729">
    <property type="entry name" value="Rossmann-like_a/b/a_fold"/>
</dbReference>
<proteinExistence type="predicted"/>
<keyword evidence="3" id="KW-1185">Reference proteome</keyword>
<comment type="caution">
    <text evidence="2">The sequence shown here is derived from an EMBL/GenBank/DDBJ whole genome shotgun (WGS) entry which is preliminary data.</text>
</comment>
<evidence type="ECO:0000313" key="2">
    <source>
        <dbReference type="EMBL" id="RAK65068.1"/>
    </source>
</evidence>
<dbReference type="EMBL" id="QHKM01000005">
    <property type="protein sequence ID" value="RAK65068.1"/>
    <property type="molecule type" value="Genomic_DNA"/>
</dbReference>
<dbReference type="Pfam" id="PF01902">
    <property type="entry name" value="Diphthami_syn_2"/>
    <property type="match status" value="1"/>
</dbReference>
<reference evidence="3" key="1">
    <citation type="submission" date="2018-05" db="EMBL/GenBank/DDBJ databases">
        <authorList>
            <person name="Nie L."/>
        </authorList>
    </citation>
    <scope>NUCLEOTIDE SEQUENCE [LARGE SCALE GENOMIC DNA]</scope>
    <source>
        <strain evidence="3">NL</strain>
    </source>
</reference>
<dbReference type="Proteomes" id="UP000248553">
    <property type="component" value="Unassembled WGS sequence"/>
</dbReference>
<keyword evidence="2" id="KW-0067">ATP-binding</keyword>
<dbReference type="Gene3D" id="3.40.50.620">
    <property type="entry name" value="HUPs"/>
    <property type="match status" value="1"/>
</dbReference>
<feature type="domain" description="Diphthamide synthase" evidence="1">
    <location>
        <begin position="3"/>
        <end position="201"/>
    </location>
</feature>
<dbReference type="GO" id="GO:0005524">
    <property type="term" value="F:ATP binding"/>
    <property type="evidence" value="ECO:0007669"/>
    <property type="project" value="UniProtKB-KW"/>
</dbReference>
<dbReference type="OrthoDB" id="3572539at2"/>
<keyword evidence="2" id="KW-0547">Nucleotide-binding</keyword>
<sequence>MSWSGGKDSALGLHHALQSPDLRPTHLLTTLNEHYQRVAMHGVRAELLHTQARRIGLPLHEVWLPEMPSMEVYEQRMRAALDALAAQGVRTSLFGDLHLRDLRQYREQQLARAGWQARFPIWHKPAAELWAEFFDLGFRAVVVCTNEQHLDPSFCGRELDRDFLRDLPPSVDPCGENGEYHSFVYDAPYFSQPIAVQRGERVRRTYQASRPAAEDDATDCYRAQPDPFSAAFWYCDLLLAPAVGAVEQPTRAH</sequence>
<gene>
    <name evidence="2" type="ORF">DLM85_16115</name>
</gene>
<dbReference type="AlphaFoldDB" id="A0A328BJC0"/>
<evidence type="ECO:0000259" key="1">
    <source>
        <dbReference type="Pfam" id="PF01902"/>
    </source>
</evidence>